<dbReference type="RefSeq" id="WP_338751735.1">
    <property type="nucleotide sequence ID" value="NZ_CP144913.1"/>
</dbReference>
<dbReference type="Gene3D" id="3.50.50.60">
    <property type="entry name" value="FAD/NAD(P)-binding domain"/>
    <property type="match status" value="1"/>
</dbReference>
<dbReference type="EMBL" id="CP144913">
    <property type="protein sequence ID" value="WXB77647.1"/>
    <property type="molecule type" value="Genomic_DNA"/>
</dbReference>
<proteinExistence type="predicted"/>
<dbReference type="InterPro" id="IPR036188">
    <property type="entry name" value="FAD/NAD-bd_sf"/>
</dbReference>
<accession>A0ABZ2MKQ7</accession>
<name>A0ABZ2MKQ7_9MICO</name>
<feature type="domain" description="Amine oxidase" evidence="1">
    <location>
        <begin position="25"/>
        <end position="303"/>
    </location>
</feature>
<protein>
    <submittedName>
        <fullName evidence="2">FAD-dependent oxidoreductase</fullName>
    </submittedName>
</protein>
<reference evidence="2 3" key="1">
    <citation type="submission" date="2024-02" db="EMBL/GenBank/DDBJ databases">
        <title>Janibacter sp. nov., isolated from gut of marine sandworm.</title>
        <authorList>
            <person name="Kim B."/>
            <person name="Jun M.O."/>
            <person name="Shin N.-R."/>
        </authorList>
    </citation>
    <scope>NUCLEOTIDE SEQUENCE [LARGE SCALE GENOMIC DNA]</scope>
    <source>
        <strain evidence="2 3">A1S7</strain>
    </source>
</reference>
<dbReference type="Gene3D" id="1.10.3110.10">
    <property type="entry name" value="protoporphyrinogen ix oxidase, domain 3"/>
    <property type="match status" value="1"/>
</dbReference>
<dbReference type="PANTHER" id="PTHR42923">
    <property type="entry name" value="PROTOPORPHYRINOGEN OXIDASE"/>
    <property type="match status" value="1"/>
</dbReference>
<evidence type="ECO:0000313" key="2">
    <source>
        <dbReference type="EMBL" id="WXB77647.1"/>
    </source>
</evidence>
<organism evidence="2 3">
    <name type="scientific">Janibacter alittae</name>
    <dbReference type="NCBI Taxonomy" id="3115209"/>
    <lineage>
        <taxon>Bacteria</taxon>
        <taxon>Bacillati</taxon>
        <taxon>Actinomycetota</taxon>
        <taxon>Actinomycetes</taxon>
        <taxon>Micrococcales</taxon>
        <taxon>Intrasporangiaceae</taxon>
        <taxon>Janibacter</taxon>
    </lineage>
</organism>
<sequence length="437" mass="46963">MTDSPARPTRPAGPRPTAAVVGAGVSGLTAAYVLSRTHDVTLYESDARLGGHAHTHTVATSTGEDVRVDSGFIVHNERTYPNLLRLFRELDVPTQPTEMSMSITCDGCGLSWAGGRGPGAVLAQPRRLLDPRFLRMLVEIPRFHKAAKAVLAGAEAVDVSSGTDPTWGEFLERGGFSDYFIAHFALPLVSCVWSSGDEDSLHYPARHLFAFLDHHGMLSVSGSPTWRTVTGGSATYVDALAARLGQVRTSARVTSVSRHPDGVDVRTADGVTTFDRTVIATHADQALELLADASAQEKEDLAAIRYSRNATVLHRDTSHLPSAKRARASWNYRSASCGGASEPRVSYWMNRLHGFDEEGDQFLVTLNPATPVDDGDVIARMDYAHPVFTAEAVAAATRLSTAGGDRLAFAGAHLGWGFHEDGCRSGVRAAERFGVGW</sequence>
<evidence type="ECO:0000313" key="3">
    <source>
        <dbReference type="Proteomes" id="UP001382727"/>
    </source>
</evidence>
<dbReference type="PANTHER" id="PTHR42923:SF17">
    <property type="entry name" value="AMINE OXIDASE DOMAIN-CONTAINING PROTEIN"/>
    <property type="match status" value="1"/>
</dbReference>
<dbReference type="Proteomes" id="UP001382727">
    <property type="component" value="Chromosome"/>
</dbReference>
<dbReference type="InterPro" id="IPR050464">
    <property type="entry name" value="Zeta_carotene_desat/Oxidored"/>
</dbReference>
<dbReference type="InterPro" id="IPR002937">
    <property type="entry name" value="Amino_oxidase"/>
</dbReference>
<dbReference type="Gene3D" id="3.90.660.20">
    <property type="entry name" value="Protoporphyrinogen oxidase, mitochondrial, domain 2"/>
    <property type="match status" value="1"/>
</dbReference>
<dbReference type="SUPFAM" id="SSF51905">
    <property type="entry name" value="FAD/NAD(P)-binding domain"/>
    <property type="match status" value="1"/>
</dbReference>
<evidence type="ECO:0000259" key="1">
    <source>
        <dbReference type="Pfam" id="PF01593"/>
    </source>
</evidence>
<dbReference type="Pfam" id="PF01593">
    <property type="entry name" value="Amino_oxidase"/>
    <property type="match status" value="1"/>
</dbReference>
<gene>
    <name evidence="2" type="ORF">V1351_06130</name>
</gene>
<keyword evidence="3" id="KW-1185">Reference proteome</keyword>